<comment type="caution">
    <text evidence="2">The sequence shown here is derived from an EMBL/GenBank/DDBJ whole genome shotgun (WGS) entry which is preliminary data.</text>
</comment>
<evidence type="ECO:0000313" key="2">
    <source>
        <dbReference type="EMBL" id="CAI5712600.1"/>
    </source>
</evidence>
<dbReference type="AlphaFoldDB" id="A0AAV0T505"/>
<protein>
    <recommendedName>
        <fullName evidence="4">Endonuclease/exonuclease/phosphatase domain-containing protein</fullName>
    </recommendedName>
</protein>
<keyword evidence="3" id="KW-1185">Reference proteome</keyword>
<keyword evidence="1" id="KW-1133">Transmembrane helix</keyword>
<dbReference type="InterPro" id="IPR036691">
    <property type="entry name" value="Endo/exonu/phosph_ase_sf"/>
</dbReference>
<sequence length="166" mass="19174">MEPWQEEHWTLHWMAALIAFMGETVLVVNVYAPSDKSEREAFFEMLRHHLLGHNGPMFMEGDFNCTLVPWLDRSFASPPGRHDYLALRWLLSRTQLSDVLEDEMEQAEEERAISAFHAAVHTYFYTYQAVAPPVLGLIGGMLVLFMLIGFETLFCLYLAQQLTTME</sequence>
<feature type="transmembrane region" description="Helical" evidence="1">
    <location>
        <begin position="134"/>
        <end position="159"/>
    </location>
</feature>
<evidence type="ECO:0008006" key="4">
    <source>
        <dbReference type="Google" id="ProtNLM"/>
    </source>
</evidence>
<feature type="transmembrane region" description="Helical" evidence="1">
    <location>
        <begin position="12"/>
        <end position="32"/>
    </location>
</feature>
<accession>A0AAV0T505</accession>
<keyword evidence="1" id="KW-0812">Transmembrane</keyword>
<dbReference type="Proteomes" id="UP001162029">
    <property type="component" value="Unassembled WGS sequence"/>
</dbReference>
<dbReference type="EMBL" id="CANTFM010000124">
    <property type="protein sequence ID" value="CAI5712600.1"/>
    <property type="molecule type" value="Genomic_DNA"/>
</dbReference>
<dbReference type="Gene3D" id="3.60.10.10">
    <property type="entry name" value="Endonuclease/exonuclease/phosphatase"/>
    <property type="match status" value="1"/>
</dbReference>
<proteinExistence type="predicted"/>
<evidence type="ECO:0000256" key="1">
    <source>
        <dbReference type="SAM" id="Phobius"/>
    </source>
</evidence>
<evidence type="ECO:0000313" key="3">
    <source>
        <dbReference type="Proteomes" id="UP001162029"/>
    </source>
</evidence>
<dbReference type="SUPFAM" id="SSF56219">
    <property type="entry name" value="DNase I-like"/>
    <property type="match status" value="1"/>
</dbReference>
<name>A0AAV0T505_9STRA</name>
<organism evidence="2 3">
    <name type="scientific">Peronospora destructor</name>
    <dbReference type="NCBI Taxonomy" id="86335"/>
    <lineage>
        <taxon>Eukaryota</taxon>
        <taxon>Sar</taxon>
        <taxon>Stramenopiles</taxon>
        <taxon>Oomycota</taxon>
        <taxon>Peronosporomycetes</taxon>
        <taxon>Peronosporales</taxon>
        <taxon>Peronosporaceae</taxon>
        <taxon>Peronospora</taxon>
    </lineage>
</organism>
<gene>
    <name evidence="2" type="ORF">PDE001_LOCUS822</name>
</gene>
<keyword evidence="1" id="KW-0472">Membrane</keyword>
<reference evidence="2" key="1">
    <citation type="submission" date="2022-12" db="EMBL/GenBank/DDBJ databases">
        <authorList>
            <person name="Webb A."/>
        </authorList>
    </citation>
    <scope>NUCLEOTIDE SEQUENCE</scope>
    <source>
        <strain evidence="2">Pd1</strain>
    </source>
</reference>